<dbReference type="Proteomes" id="UP000091857">
    <property type="component" value="Chromosome 5"/>
</dbReference>
<dbReference type="OMA" id="FRYRNQS"/>
<dbReference type="Gramene" id="Manes.05G115000.1.v8.1">
    <property type="protein sequence ID" value="Manes.05G115000.1.v8.1.CDS"/>
    <property type="gene ID" value="Manes.05G115000.v8.1"/>
</dbReference>
<dbReference type="PANTHER" id="PTHR37189:SF4">
    <property type="entry name" value="TRANSMEMBRANE PROTEIN"/>
    <property type="match status" value="1"/>
</dbReference>
<evidence type="ECO:0000256" key="1">
    <source>
        <dbReference type="SAM" id="Phobius"/>
    </source>
</evidence>
<dbReference type="AlphaFoldDB" id="A0A2C9VVE8"/>
<feature type="transmembrane region" description="Helical" evidence="1">
    <location>
        <begin position="84"/>
        <end position="108"/>
    </location>
</feature>
<keyword evidence="1" id="KW-0472">Membrane</keyword>
<organism evidence="2 3">
    <name type="scientific">Manihot esculenta</name>
    <name type="common">Cassava</name>
    <name type="synonym">Jatropha manihot</name>
    <dbReference type="NCBI Taxonomy" id="3983"/>
    <lineage>
        <taxon>Eukaryota</taxon>
        <taxon>Viridiplantae</taxon>
        <taxon>Streptophyta</taxon>
        <taxon>Embryophyta</taxon>
        <taxon>Tracheophyta</taxon>
        <taxon>Spermatophyta</taxon>
        <taxon>Magnoliopsida</taxon>
        <taxon>eudicotyledons</taxon>
        <taxon>Gunneridae</taxon>
        <taxon>Pentapetalae</taxon>
        <taxon>rosids</taxon>
        <taxon>fabids</taxon>
        <taxon>Malpighiales</taxon>
        <taxon>Euphorbiaceae</taxon>
        <taxon>Crotonoideae</taxon>
        <taxon>Manihoteae</taxon>
        <taxon>Manihot</taxon>
    </lineage>
</organism>
<name>A0A2C9VVE8_MANES</name>
<proteinExistence type="predicted"/>
<protein>
    <submittedName>
        <fullName evidence="2">Uncharacterized protein</fullName>
    </submittedName>
</protein>
<evidence type="ECO:0000313" key="3">
    <source>
        <dbReference type="Proteomes" id="UP000091857"/>
    </source>
</evidence>
<comment type="caution">
    <text evidence="2">The sequence shown here is derived from an EMBL/GenBank/DDBJ whole genome shotgun (WGS) entry which is preliminary data.</text>
</comment>
<dbReference type="EMBL" id="CM004391">
    <property type="protein sequence ID" value="OAY50185.1"/>
    <property type="molecule type" value="Genomic_DNA"/>
</dbReference>
<keyword evidence="1" id="KW-0812">Transmembrane</keyword>
<keyword evidence="3" id="KW-1185">Reference proteome</keyword>
<sequence length="130" mass="14035">MASYMPLIVAIMNVGDSTARELQPSYHGLDYQSTPPAGENLPPSMKKFFGAMNSNDTTWWRSVSGEKGGGQGDGQGGGRLRHMLLVASLACGITGVELLVIFGFIYYVKHKKQTTSCLDSDKSIIVFTGK</sequence>
<keyword evidence="1" id="KW-1133">Transmembrane helix</keyword>
<accession>A0A2C9VVE8</accession>
<gene>
    <name evidence="2" type="ORF">MANES_05G115000v8</name>
</gene>
<reference evidence="3" key="1">
    <citation type="journal article" date="2016" name="Nat. Biotechnol.">
        <title>Sequencing wild and cultivated cassava and related species reveals extensive interspecific hybridization and genetic diversity.</title>
        <authorList>
            <person name="Bredeson J.V."/>
            <person name="Lyons J.B."/>
            <person name="Prochnik S.E."/>
            <person name="Wu G.A."/>
            <person name="Ha C.M."/>
            <person name="Edsinger-Gonzales E."/>
            <person name="Grimwood J."/>
            <person name="Schmutz J."/>
            <person name="Rabbi I.Y."/>
            <person name="Egesi C."/>
            <person name="Nauluvula P."/>
            <person name="Lebot V."/>
            <person name="Ndunguru J."/>
            <person name="Mkamilo G."/>
            <person name="Bart R.S."/>
            <person name="Setter T.L."/>
            <person name="Gleadow R.M."/>
            <person name="Kulakow P."/>
            <person name="Ferguson M.E."/>
            <person name="Rounsley S."/>
            <person name="Rokhsar D.S."/>
        </authorList>
    </citation>
    <scope>NUCLEOTIDE SEQUENCE [LARGE SCALE GENOMIC DNA]</scope>
    <source>
        <strain evidence="3">cv. AM560-2</strain>
    </source>
</reference>
<evidence type="ECO:0000313" key="2">
    <source>
        <dbReference type="EMBL" id="OAY50185.1"/>
    </source>
</evidence>
<dbReference type="PANTHER" id="PTHR37189">
    <property type="entry name" value="CONCANAVALIN A-LIKE LECTIN/GLUCANASE DOMAIN-CONTAINING PROTEIN-RELATED"/>
    <property type="match status" value="1"/>
</dbReference>